<protein>
    <recommendedName>
        <fullName evidence="1">Peptidase M13 C-terminal domain-containing protein</fullName>
    </recommendedName>
</protein>
<comment type="caution">
    <text evidence="2">The sequence shown here is derived from an EMBL/GenBank/DDBJ whole genome shotgun (WGS) entry which is preliminary data.</text>
</comment>
<sequence>MKICESHDTLAPFNADIPNYARKFGAVSLIRQQLQPGMKQPSLTELSLLTSTHVEDVFDFTSDQFYDVGGFLYAIKWRNSFYKLAEHYLIRFIRSVGDKQKVESVGEKVRAAFGEVFDENPWIEKSTRKFLKKKLEAMPEYIGYNDNALDFEMANQMAEMMPIPDEMSPIEQVMFLSRAFWIKENLDIGDKVDSTILVNAHNVGGRHIVIPQGILKAPFFDRDWPLETHYAGIGYVIGHEFTHTYDGWEDRGLPAGNPGNDTDEFKERHQCLIDEFGNIVHHSEFYNITVKGDGMRQRRESISDNNGLRTSFRAYRKERLRLFGKNPPKWPGLQKYTNDQLFFISWLRSVGLLDVVEGWCGRISDVKRRSDDWQAQPHPPASIRLNEAMKNFEDFAAAFKCPRDSPMNPPIRCRVWRRIKKQ</sequence>
<organism evidence="2 3">
    <name type="scientific">Mesorhabditis spiculigera</name>
    <dbReference type="NCBI Taxonomy" id="96644"/>
    <lineage>
        <taxon>Eukaryota</taxon>
        <taxon>Metazoa</taxon>
        <taxon>Ecdysozoa</taxon>
        <taxon>Nematoda</taxon>
        <taxon>Chromadorea</taxon>
        <taxon>Rhabditida</taxon>
        <taxon>Rhabditina</taxon>
        <taxon>Rhabditomorpha</taxon>
        <taxon>Rhabditoidea</taxon>
        <taxon>Rhabditidae</taxon>
        <taxon>Mesorhabditinae</taxon>
        <taxon>Mesorhabditis</taxon>
    </lineage>
</organism>
<dbReference type="Gene3D" id="1.10.1380.10">
    <property type="entry name" value="Neutral endopeptidase , domain2"/>
    <property type="match status" value="1"/>
</dbReference>
<evidence type="ECO:0000259" key="1">
    <source>
        <dbReference type="Pfam" id="PF01431"/>
    </source>
</evidence>
<dbReference type="InterPro" id="IPR024079">
    <property type="entry name" value="MetalloPept_cat_dom_sf"/>
</dbReference>
<dbReference type="EMBL" id="CATQJA010002575">
    <property type="protein sequence ID" value="CAJ0571662.1"/>
    <property type="molecule type" value="Genomic_DNA"/>
</dbReference>
<dbReference type="PROSITE" id="PS51885">
    <property type="entry name" value="NEPRILYSIN"/>
    <property type="match status" value="1"/>
</dbReference>
<dbReference type="GO" id="GO:0005886">
    <property type="term" value="C:plasma membrane"/>
    <property type="evidence" value="ECO:0007669"/>
    <property type="project" value="TreeGrafter"/>
</dbReference>
<accession>A0AA36FYC3</accession>
<gene>
    <name evidence="2" type="ORF">MSPICULIGERA_LOCUS10064</name>
</gene>
<dbReference type="InterPro" id="IPR018497">
    <property type="entry name" value="Peptidase_M13_C"/>
</dbReference>
<dbReference type="PANTHER" id="PTHR11733">
    <property type="entry name" value="ZINC METALLOPROTEASE FAMILY M13 NEPRILYSIN-RELATED"/>
    <property type="match status" value="1"/>
</dbReference>
<proteinExistence type="predicted"/>
<dbReference type="SUPFAM" id="SSF55486">
    <property type="entry name" value="Metalloproteases ('zincins'), catalytic domain"/>
    <property type="match status" value="1"/>
</dbReference>
<dbReference type="InterPro" id="IPR000718">
    <property type="entry name" value="Peptidase_M13"/>
</dbReference>
<dbReference type="GO" id="GO:0004222">
    <property type="term" value="F:metalloendopeptidase activity"/>
    <property type="evidence" value="ECO:0007669"/>
    <property type="project" value="InterPro"/>
</dbReference>
<dbReference type="Pfam" id="PF01431">
    <property type="entry name" value="Peptidase_M13"/>
    <property type="match status" value="1"/>
</dbReference>
<dbReference type="PRINTS" id="PR00786">
    <property type="entry name" value="NEPRILYSIN"/>
</dbReference>
<dbReference type="AlphaFoldDB" id="A0AA36FYC3"/>
<dbReference type="GO" id="GO:0016485">
    <property type="term" value="P:protein processing"/>
    <property type="evidence" value="ECO:0007669"/>
    <property type="project" value="TreeGrafter"/>
</dbReference>
<dbReference type="Proteomes" id="UP001177023">
    <property type="component" value="Unassembled WGS sequence"/>
</dbReference>
<dbReference type="PANTHER" id="PTHR11733:SF133">
    <property type="entry name" value="PHOSPHATE-REGULATING NEUTRAL ENDOPEPTIDASE PHEX"/>
    <property type="match status" value="1"/>
</dbReference>
<reference evidence="2" key="1">
    <citation type="submission" date="2023-06" db="EMBL/GenBank/DDBJ databases">
        <authorList>
            <person name="Delattre M."/>
        </authorList>
    </citation>
    <scope>NUCLEOTIDE SEQUENCE</scope>
    <source>
        <strain evidence="2">AF72</strain>
    </source>
</reference>
<name>A0AA36FYC3_9BILA</name>
<feature type="domain" description="Peptidase M13 C-terminal" evidence="1">
    <location>
        <begin position="205"/>
        <end position="415"/>
    </location>
</feature>
<dbReference type="InterPro" id="IPR042089">
    <property type="entry name" value="Peptidase_M13_dom_2"/>
</dbReference>
<evidence type="ECO:0000313" key="2">
    <source>
        <dbReference type="EMBL" id="CAJ0571662.1"/>
    </source>
</evidence>
<feature type="non-terminal residue" evidence="2">
    <location>
        <position position="422"/>
    </location>
</feature>
<dbReference type="Gene3D" id="3.40.390.10">
    <property type="entry name" value="Collagenase (Catalytic Domain)"/>
    <property type="match status" value="1"/>
</dbReference>
<evidence type="ECO:0000313" key="3">
    <source>
        <dbReference type="Proteomes" id="UP001177023"/>
    </source>
</evidence>
<keyword evidence="3" id="KW-1185">Reference proteome</keyword>